<dbReference type="InterPro" id="IPR039420">
    <property type="entry name" value="WalR-like"/>
</dbReference>
<proteinExistence type="predicted"/>
<dbReference type="Pfam" id="PF00486">
    <property type="entry name" value="Trans_reg_C"/>
    <property type="match status" value="1"/>
</dbReference>
<dbReference type="Gene3D" id="3.40.50.2300">
    <property type="match status" value="1"/>
</dbReference>
<dbReference type="GO" id="GO:0032993">
    <property type="term" value="C:protein-DNA complex"/>
    <property type="evidence" value="ECO:0007669"/>
    <property type="project" value="TreeGrafter"/>
</dbReference>
<evidence type="ECO:0000259" key="10">
    <source>
        <dbReference type="PROSITE" id="PS50110"/>
    </source>
</evidence>
<keyword evidence="4" id="KW-0902">Two-component regulatory system</keyword>
<evidence type="ECO:0000259" key="11">
    <source>
        <dbReference type="PROSITE" id="PS51755"/>
    </source>
</evidence>
<evidence type="ECO:0000313" key="12">
    <source>
        <dbReference type="EMBL" id="MXR37682.1"/>
    </source>
</evidence>
<comment type="subcellular location">
    <subcellularLocation>
        <location evidence="1">Cytoplasm</location>
    </subcellularLocation>
</comment>
<comment type="caution">
    <text evidence="12">The sequence shown here is derived from an EMBL/GenBank/DDBJ whole genome shotgun (WGS) entry which is preliminary data.</text>
</comment>
<feature type="domain" description="Response regulatory" evidence="10">
    <location>
        <begin position="2"/>
        <end position="116"/>
    </location>
</feature>
<keyword evidence="7" id="KW-0804">Transcription</keyword>
<organism evidence="12 13">
    <name type="scientific">Craterilacuibacter sinensis</name>
    <dbReference type="NCBI Taxonomy" id="2686017"/>
    <lineage>
        <taxon>Bacteria</taxon>
        <taxon>Pseudomonadati</taxon>
        <taxon>Pseudomonadota</taxon>
        <taxon>Betaproteobacteria</taxon>
        <taxon>Neisseriales</taxon>
        <taxon>Neisseriaceae</taxon>
        <taxon>Craterilacuibacter</taxon>
    </lineage>
</organism>
<dbReference type="PROSITE" id="PS50110">
    <property type="entry name" value="RESPONSE_REGULATORY"/>
    <property type="match status" value="1"/>
</dbReference>
<dbReference type="PANTHER" id="PTHR48111:SF35">
    <property type="entry name" value="TRANSCRIPTIONAL REGULATORY PROTEIN QSEB"/>
    <property type="match status" value="1"/>
</dbReference>
<dbReference type="FunFam" id="3.40.50.2300:FF:000002">
    <property type="entry name" value="DNA-binding response regulator PhoP"/>
    <property type="match status" value="1"/>
</dbReference>
<dbReference type="RefSeq" id="WP_124736507.1">
    <property type="nucleotide sequence ID" value="NZ_WSSB01000011.1"/>
</dbReference>
<feature type="modified residue" description="4-aspartylphosphate" evidence="8">
    <location>
        <position position="51"/>
    </location>
</feature>
<reference evidence="12 13" key="1">
    <citation type="submission" date="2019-12" db="EMBL/GenBank/DDBJ databases">
        <title>Neisseriaceae gen. nov. sp. Genome sequencing and assembly.</title>
        <authorList>
            <person name="Liu Z."/>
            <person name="Li A."/>
        </authorList>
    </citation>
    <scope>NUCLEOTIDE SEQUENCE [LARGE SCALE GENOMIC DNA]</scope>
    <source>
        <strain evidence="12 13">B2N2-7</strain>
    </source>
</reference>
<dbReference type="CDD" id="cd17624">
    <property type="entry name" value="REC_OmpR_PmrA-like"/>
    <property type="match status" value="1"/>
</dbReference>
<dbReference type="SUPFAM" id="SSF52172">
    <property type="entry name" value="CheY-like"/>
    <property type="match status" value="1"/>
</dbReference>
<sequence>MRVLLVEDDGMIGDGLKIGLTALGFTTDWFRDGREAFAALSAAPYDAVVLDLGLPGMDGMDILAAWRKAGRAEPVLVLTARDALHDRVGGLDAGADDYLAKPFALAEVAARLRALIRRHHGQSSPTFTHADITLDPVAHKVVQAGREIELTAREFTLLELLMANAGRILPKERIEEKLYGWDKDVESNALEVHVHHLRKKLGSQVIRTVRGVGYTLGGEA</sequence>
<keyword evidence="5" id="KW-0805">Transcription regulation</keyword>
<feature type="domain" description="OmpR/PhoB-type" evidence="11">
    <location>
        <begin position="124"/>
        <end position="218"/>
    </location>
</feature>
<dbReference type="InterPro" id="IPR036388">
    <property type="entry name" value="WH-like_DNA-bd_sf"/>
</dbReference>
<dbReference type="InterPro" id="IPR001867">
    <property type="entry name" value="OmpR/PhoB-type_DNA-bd"/>
</dbReference>
<evidence type="ECO:0000256" key="3">
    <source>
        <dbReference type="ARBA" id="ARBA00022553"/>
    </source>
</evidence>
<evidence type="ECO:0000256" key="7">
    <source>
        <dbReference type="ARBA" id="ARBA00023163"/>
    </source>
</evidence>
<keyword evidence="13" id="KW-1185">Reference proteome</keyword>
<keyword evidence="6 9" id="KW-0238">DNA-binding</keyword>
<keyword evidence="2" id="KW-0963">Cytoplasm</keyword>
<evidence type="ECO:0000256" key="6">
    <source>
        <dbReference type="ARBA" id="ARBA00023125"/>
    </source>
</evidence>
<evidence type="ECO:0000256" key="2">
    <source>
        <dbReference type="ARBA" id="ARBA00022490"/>
    </source>
</evidence>
<dbReference type="Proteomes" id="UP000467214">
    <property type="component" value="Unassembled WGS sequence"/>
</dbReference>
<dbReference type="SMART" id="SM00448">
    <property type="entry name" value="REC"/>
    <property type="match status" value="1"/>
</dbReference>
<accession>A0A845BMS9</accession>
<dbReference type="SMART" id="SM00862">
    <property type="entry name" value="Trans_reg_C"/>
    <property type="match status" value="1"/>
</dbReference>
<dbReference type="AlphaFoldDB" id="A0A845BMS9"/>
<dbReference type="GO" id="GO:0000156">
    <property type="term" value="F:phosphorelay response regulator activity"/>
    <property type="evidence" value="ECO:0007669"/>
    <property type="project" value="TreeGrafter"/>
</dbReference>
<gene>
    <name evidence="12" type="ORF">GQF02_11930</name>
</gene>
<dbReference type="GO" id="GO:0006355">
    <property type="term" value="P:regulation of DNA-templated transcription"/>
    <property type="evidence" value="ECO:0007669"/>
    <property type="project" value="InterPro"/>
</dbReference>
<dbReference type="EMBL" id="WSSB01000011">
    <property type="protein sequence ID" value="MXR37682.1"/>
    <property type="molecule type" value="Genomic_DNA"/>
</dbReference>
<name>A0A845BMS9_9NEIS</name>
<evidence type="ECO:0000256" key="4">
    <source>
        <dbReference type="ARBA" id="ARBA00023012"/>
    </source>
</evidence>
<evidence type="ECO:0000256" key="5">
    <source>
        <dbReference type="ARBA" id="ARBA00023015"/>
    </source>
</evidence>
<dbReference type="GO" id="GO:0000976">
    <property type="term" value="F:transcription cis-regulatory region binding"/>
    <property type="evidence" value="ECO:0007669"/>
    <property type="project" value="TreeGrafter"/>
</dbReference>
<dbReference type="InterPro" id="IPR011006">
    <property type="entry name" value="CheY-like_superfamily"/>
</dbReference>
<dbReference type="Gene3D" id="1.10.10.10">
    <property type="entry name" value="Winged helix-like DNA-binding domain superfamily/Winged helix DNA-binding domain"/>
    <property type="match status" value="1"/>
</dbReference>
<evidence type="ECO:0000256" key="9">
    <source>
        <dbReference type="PROSITE-ProRule" id="PRU01091"/>
    </source>
</evidence>
<dbReference type="Pfam" id="PF00072">
    <property type="entry name" value="Response_reg"/>
    <property type="match status" value="1"/>
</dbReference>
<dbReference type="CDD" id="cd00383">
    <property type="entry name" value="trans_reg_C"/>
    <property type="match status" value="1"/>
</dbReference>
<dbReference type="Gene3D" id="6.10.250.690">
    <property type="match status" value="1"/>
</dbReference>
<dbReference type="PANTHER" id="PTHR48111">
    <property type="entry name" value="REGULATOR OF RPOS"/>
    <property type="match status" value="1"/>
</dbReference>
<dbReference type="FunFam" id="1.10.10.10:FF:000005">
    <property type="entry name" value="Two-component system response regulator"/>
    <property type="match status" value="1"/>
</dbReference>
<evidence type="ECO:0000256" key="1">
    <source>
        <dbReference type="ARBA" id="ARBA00004496"/>
    </source>
</evidence>
<evidence type="ECO:0000313" key="13">
    <source>
        <dbReference type="Proteomes" id="UP000467214"/>
    </source>
</evidence>
<keyword evidence="3 8" id="KW-0597">Phosphoprotein</keyword>
<evidence type="ECO:0000256" key="8">
    <source>
        <dbReference type="PROSITE-ProRule" id="PRU00169"/>
    </source>
</evidence>
<dbReference type="GO" id="GO:0005829">
    <property type="term" value="C:cytosol"/>
    <property type="evidence" value="ECO:0007669"/>
    <property type="project" value="TreeGrafter"/>
</dbReference>
<protein>
    <submittedName>
        <fullName evidence="12">Response regulator</fullName>
    </submittedName>
</protein>
<dbReference type="InterPro" id="IPR001789">
    <property type="entry name" value="Sig_transdc_resp-reg_receiver"/>
</dbReference>
<feature type="DNA-binding region" description="OmpR/PhoB-type" evidence="9">
    <location>
        <begin position="124"/>
        <end position="218"/>
    </location>
</feature>
<dbReference type="PROSITE" id="PS51755">
    <property type="entry name" value="OMPR_PHOB"/>
    <property type="match status" value="1"/>
</dbReference>